<proteinExistence type="predicted"/>
<protein>
    <submittedName>
        <fullName evidence="1">Uncharacterized protein</fullName>
    </submittedName>
</protein>
<organism evidence="1 2">
    <name type="scientific">Streblomastix strix</name>
    <dbReference type="NCBI Taxonomy" id="222440"/>
    <lineage>
        <taxon>Eukaryota</taxon>
        <taxon>Metamonada</taxon>
        <taxon>Preaxostyla</taxon>
        <taxon>Oxymonadida</taxon>
        <taxon>Streblomastigidae</taxon>
        <taxon>Streblomastix</taxon>
    </lineage>
</organism>
<reference evidence="1 2" key="1">
    <citation type="submission" date="2019-03" db="EMBL/GenBank/DDBJ databases">
        <title>Single cell metagenomics reveals metabolic interactions within the superorganism composed of flagellate Streblomastix strix and complex community of Bacteroidetes bacteria on its surface.</title>
        <authorList>
            <person name="Treitli S.C."/>
            <person name="Kolisko M."/>
            <person name="Husnik F."/>
            <person name="Keeling P."/>
            <person name="Hampl V."/>
        </authorList>
    </citation>
    <scope>NUCLEOTIDE SEQUENCE [LARGE SCALE GENOMIC DNA]</scope>
    <source>
        <strain evidence="1">ST1C</strain>
    </source>
</reference>
<evidence type="ECO:0000313" key="2">
    <source>
        <dbReference type="Proteomes" id="UP000324800"/>
    </source>
</evidence>
<sequence length="186" mass="22025">MLTETSRHREVIHQEILTQKLIENVKDDLEMVSLMSVLSSKDLPDMSIQQLMIGKHFGQKYVQIQTQILCDWSWMKMKTTTITMIMIMITTIIKEMEKFEMTGMINQIDEDAGREGEQFQVMVQEMDRIMMIGLKGYNAKFRDNSQDNSKYNAIDEIRPYLQFKQLQEHLFICQTLEQLKIKLFVE</sequence>
<comment type="caution">
    <text evidence="1">The sequence shown here is derived from an EMBL/GenBank/DDBJ whole genome shotgun (WGS) entry which is preliminary data.</text>
</comment>
<dbReference type="AlphaFoldDB" id="A0A5J4X126"/>
<dbReference type="Proteomes" id="UP000324800">
    <property type="component" value="Unassembled WGS sequence"/>
</dbReference>
<dbReference type="EMBL" id="SNRW01000606">
    <property type="protein sequence ID" value="KAA6400179.1"/>
    <property type="molecule type" value="Genomic_DNA"/>
</dbReference>
<accession>A0A5J4X126</accession>
<name>A0A5J4X126_9EUKA</name>
<gene>
    <name evidence="1" type="ORF">EZS28_004297</name>
</gene>
<evidence type="ECO:0000313" key="1">
    <source>
        <dbReference type="EMBL" id="KAA6400179.1"/>
    </source>
</evidence>